<accession>M2NEJ5</accession>
<dbReference type="InterPro" id="IPR022742">
    <property type="entry name" value="Hydrolase_4"/>
</dbReference>
<dbReference type="SUPFAM" id="SSF53474">
    <property type="entry name" value="alpha/beta-Hydrolases"/>
    <property type="match status" value="1"/>
</dbReference>
<dbReference type="OrthoDB" id="9806902at2"/>
<dbReference type="STRING" id="999415.HMPREF9943_01187"/>
<proteinExistence type="predicted"/>
<dbReference type="BioCyc" id="ECAT999415-HMP:GTTI-1221-MONOMER"/>
<dbReference type="Pfam" id="PF12146">
    <property type="entry name" value="Hydrolase_4"/>
    <property type="match status" value="1"/>
</dbReference>
<dbReference type="Gene3D" id="3.40.50.1820">
    <property type="entry name" value="alpha/beta hydrolase"/>
    <property type="match status" value="1"/>
</dbReference>
<dbReference type="Proteomes" id="UP000011758">
    <property type="component" value="Unassembled WGS sequence"/>
</dbReference>
<evidence type="ECO:0000313" key="2">
    <source>
        <dbReference type="EMBL" id="EMD16633.1"/>
    </source>
</evidence>
<evidence type="ECO:0000259" key="1">
    <source>
        <dbReference type="Pfam" id="PF12146"/>
    </source>
</evidence>
<feature type="domain" description="Serine aminopeptidase S33" evidence="1">
    <location>
        <begin position="28"/>
        <end position="263"/>
    </location>
</feature>
<dbReference type="EMBL" id="AGEJ01000018">
    <property type="protein sequence ID" value="EMD16633.1"/>
    <property type="molecule type" value="Genomic_DNA"/>
</dbReference>
<name>M2NEJ5_9FIRM</name>
<comment type="caution">
    <text evidence="2">The sequence shown here is derived from an EMBL/GenBank/DDBJ whole genome shotgun (WGS) entry which is preliminary data.</text>
</comment>
<dbReference type="RefSeq" id="WP_004803089.1">
    <property type="nucleotide sequence ID" value="NZ_AUGJ01000002.1"/>
</dbReference>
<reference evidence="2 3" key="1">
    <citation type="submission" date="2013-02" db="EMBL/GenBank/DDBJ databases">
        <title>The Genome Sequence of Lactobacillus catenaformis F0143.</title>
        <authorList>
            <consortium name="The Broad Institute Genome Sequencing Platform"/>
            <person name="Earl A."/>
            <person name="Ward D."/>
            <person name="Feldgarden M."/>
            <person name="Gevers D."/>
            <person name="Izard J."/>
            <person name="Blanton J.M."/>
            <person name="Mathney J."/>
            <person name="Dewhirst F.E."/>
            <person name="Young S.K."/>
            <person name="Zeng Q."/>
            <person name="Gargeya S."/>
            <person name="Fitzgerald M."/>
            <person name="Haas B."/>
            <person name="Abouelleil A."/>
            <person name="Alvarado L."/>
            <person name="Arachchi H.M."/>
            <person name="Berlin A."/>
            <person name="Chapman S.B."/>
            <person name="Gearin G."/>
            <person name="Goldberg J."/>
            <person name="Griggs A."/>
            <person name="Gujja S."/>
            <person name="Hansen M."/>
            <person name="Heiman D."/>
            <person name="Howarth C."/>
            <person name="Larimer J."/>
            <person name="Lui A."/>
            <person name="MacDonald P.J.P."/>
            <person name="McCowen C."/>
            <person name="Montmayeur A."/>
            <person name="Murphy C."/>
            <person name="Neiman D."/>
            <person name="Pearson M."/>
            <person name="Priest M."/>
            <person name="Roberts A."/>
            <person name="Saif S."/>
            <person name="Shea T."/>
            <person name="Sisk P."/>
            <person name="Stolte C."/>
            <person name="Sykes S."/>
            <person name="Wortman J."/>
            <person name="Nusbaum C."/>
            <person name="Birren B."/>
        </authorList>
    </citation>
    <scope>NUCLEOTIDE SEQUENCE [LARGE SCALE GENOMIC DNA]</scope>
    <source>
        <strain evidence="2 3">OT 569</strain>
    </source>
</reference>
<dbReference type="InterPro" id="IPR029058">
    <property type="entry name" value="AB_hydrolase_fold"/>
</dbReference>
<sequence length="284" mass="32625">MKREDSYTSRLRTHVHFMIYEPKVILRVKAVVIIEHDLTENLSHYDALASYLLNQGYVVVVSDLPGHGQSLIDFEQGYFGKEETLPRLVEDLHHLHHLIFEDYNDVPYFFLGVGLGASLIRLYASVYGEYIQGMILVSSLAKLNNHASKSLILKIMGKVKGDKYHPNIKYLKINKHHKDIGLHPFSYTVKGYKDIYRIITTANTQKTIVSTPKHLQILLLGGKNDLMIHRGKDTEDIARSYQSIGVEDVTVCLYPEGGHQLLKSEKKRKVFKDILDFLNQRTYL</sequence>
<gene>
    <name evidence="2" type="ORF">HMPREF9943_01187</name>
</gene>
<organism evidence="2 3">
    <name type="scientific">Eggerthia catenaformis OT 569 = DSM 20559</name>
    <dbReference type="NCBI Taxonomy" id="999415"/>
    <lineage>
        <taxon>Bacteria</taxon>
        <taxon>Bacillati</taxon>
        <taxon>Bacillota</taxon>
        <taxon>Erysipelotrichia</taxon>
        <taxon>Erysipelotrichales</taxon>
        <taxon>Coprobacillaceae</taxon>
        <taxon>Eggerthia</taxon>
    </lineage>
</organism>
<dbReference type="PANTHER" id="PTHR11614">
    <property type="entry name" value="PHOSPHOLIPASE-RELATED"/>
    <property type="match status" value="1"/>
</dbReference>
<keyword evidence="3" id="KW-1185">Reference proteome</keyword>
<evidence type="ECO:0000313" key="3">
    <source>
        <dbReference type="Proteomes" id="UP000011758"/>
    </source>
</evidence>
<dbReference type="InterPro" id="IPR051044">
    <property type="entry name" value="MAG_DAG_Lipase"/>
</dbReference>
<protein>
    <recommendedName>
        <fullName evidence="1">Serine aminopeptidase S33 domain-containing protein</fullName>
    </recommendedName>
</protein>
<dbReference type="AlphaFoldDB" id="M2NEJ5"/>
<dbReference type="eggNOG" id="COG2267">
    <property type="taxonomic scope" value="Bacteria"/>
</dbReference>